<accession>A0A7M5XMM6</accession>
<sequence length="372" mass="42032">GAVDDQFWENMFSNATMTNNADIIVVEEEPEQQPSVTADVVEEEEEAEEEEHQPLATEVTNDDGGNANIANNADIIVIKDEDKEEELQQPSATYDDHEYDTYSTFATGYGQVESRYDPWNNHHARRFLVVKLSEKRKMYVVKHVKMESIEVYHNPAGIDFDVSLDSFFGYTPNNAINKRVSLYTGDIRCLEIDTIVNAANESLLGGGGVDGAIHKAAGKSLKKECELLGGCRPGYAKISGGHRLPAKYVIHTVGPRNKDGEILKSCYTNVFSLVREKNIKTIAFPCIATGVFGFPIEEATNIALKTTRDWLEDHHEEVERIIFCVFNEDTKKIYAKLMKLYFPAPTNLTWDGYLPECWNQRKRTRVMSGDWD</sequence>
<dbReference type="SUPFAM" id="SSF52949">
    <property type="entry name" value="Macro domain-like"/>
    <property type="match status" value="1"/>
</dbReference>
<evidence type="ECO:0000313" key="4">
    <source>
        <dbReference type="Proteomes" id="UP000594262"/>
    </source>
</evidence>
<reference evidence="3" key="1">
    <citation type="submission" date="2021-01" db="UniProtKB">
        <authorList>
            <consortium name="EnsemblMetazoa"/>
        </authorList>
    </citation>
    <scope>IDENTIFICATION</scope>
</reference>
<dbReference type="AlphaFoldDB" id="A0A7M5XMM6"/>
<dbReference type="PANTHER" id="PTHR11106:SF27">
    <property type="entry name" value="MACRO DOMAIN-CONTAINING PROTEIN"/>
    <property type="match status" value="1"/>
</dbReference>
<dbReference type="Gene3D" id="3.40.220.10">
    <property type="entry name" value="Leucine Aminopeptidase, subunit E, domain 1"/>
    <property type="match status" value="1"/>
</dbReference>
<dbReference type="InterPro" id="IPR002589">
    <property type="entry name" value="Macro_dom"/>
</dbReference>
<dbReference type="EnsemblMetazoa" id="CLYHEMT026162.1">
    <property type="protein sequence ID" value="CLYHEMP026162.1"/>
    <property type="gene ID" value="CLYHEMG026162"/>
</dbReference>
<dbReference type="OrthoDB" id="6133115at2759"/>
<proteinExistence type="predicted"/>
<evidence type="ECO:0000313" key="3">
    <source>
        <dbReference type="EnsemblMetazoa" id="CLYHEMP026162.1"/>
    </source>
</evidence>
<protein>
    <recommendedName>
        <fullName evidence="2">Macro domain-containing protein</fullName>
    </recommendedName>
</protein>
<keyword evidence="4" id="KW-1185">Reference proteome</keyword>
<name>A0A7M5XMM6_9CNID</name>
<dbReference type="PANTHER" id="PTHR11106">
    <property type="entry name" value="GANGLIOSIDE INDUCED DIFFERENTIATION ASSOCIATED PROTEIN 2-RELATED"/>
    <property type="match status" value="1"/>
</dbReference>
<evidence type="ECO:0000259" key="2">
    <source>
        <dbReference type="PROSITE" id="PS51154"/>
    </source>
</evidence>
<dbReference type="SMART" id="SM00506">
    <property type="entry name" value="A1pp"/>
    <property type="match status" value="1"/>
</dbReference>
<dbReference type="Pfam" id="PF01661">
    <property type="entry name" value="Macro"/>
    <property type="match status" value="1"/>
</dbReference>
<dbReference type="PROSITE" id="PS51154">
    <property type="entry name" value="MACRO"/>
    <property type="match status" value="1"/>
</dbReference>
<dbReference type="InterPro" id="IPR043472">
    <property type="entry name" value="Macro_dom-like"/>
</dbReference>
<evidence type="ECO:0000256" key="1">
    <source>
        <dbReference type="SAM" id="MobiDB-lite"/>
    </source>
</evidence>
<feature type="region of interest" description="Disordered" evidence="1">
    <location>
        <begin position="29"/>
        <end position="68"/>
    </location>
</feature>
<feature type="domain" description="Macro" evidence="2">
    <location>
        <begin position="167"/>
        <end position="342"/>
    </location>
</feature>
<dbReference type="CDD" id="cd02908">
    <property type="entry name" value="Macro_OAADPr_deacetylase"/>
    <property type="match status" value="1"/>
</dbReference>
<organism evidence="3 4">
    <name type="scientific">Clytia hemisphaerica</name>
    <dbReference type="NCBI Taxonomy" id="252671"/>
    <lineage>
        <taxon>Eukaryota</taxon>
        <taxon>Metazoa</taxon>
        <taxon>Cnidaria</taxon>
        <taxon>Hydrozoa</taxon>
        <taxon>Hydroidolina</taxon>
        <taxon>Leptothecata</taxon>
        <taxon>Obeliida</taxon>
        <taxon>Clytiidae</taxon>
        <taxon>Clytia</taxon>
    </lineage>
</organism>
<feature type="compositionally biased region" description="Acidic residues" evidence="1">
    <location>
        <begin position="40"/>
        <end position="51"/>
    </location>
</feature>
<dbReference type="Proteomes" id="UP000594262">
    <property type="component" value="Unplaced"/>
</dbReference>